<keyword evidence="2" id="KW-1185">Reference proteome</keyword>
<dbReference type="InterPro" id="IPR011989">
    <property type="entry name" value="ARM-like"/>
</dbReference>
<reference evidence="1 2" key="1">
    <citation type="submission" date="2024-01" db="EMBL/GenBank/DDBJ databases">
        <title>The genomes of 5 underutilized Papilionoideae crops provide insights into root nodulation and disease resistanc.</title>
        <authorList>
            <person name="Yuan L."/>
        </authorList>
    </citation>
    <scope>NUCLEOTIDE SEQUENCE [LARGE SCALE GENOMIC DNA]</scope>
    <source>
        <strain evidence="1">ZHUSHIDOU_FW_LH</strain>
        <tissue evidence="1">Leaf</tissue>
    </source>
</reference>
<gene>
    <name evidence="1" type="ORF">RIF29_12376</name>
</gene>
<evidence type="ECO:0000313" key="1">
    <source>
        <dbReference type="EMBL" id="KAK7283097.1"/>
    </source>
</evidence>
<evidence type="ECO:0000313" key="2">
    <source>
        <dbReference type="Proteomes" id="UP001372338"/>
    </source>
</evidence>
<dbReference type="Proteomes" id="UP001372338">
    <property type="component" value="Unassembled WGS sequence"/>
</dbReference>
<proteinExistence type="predicted"/>
<dbReference type="EMBL" id="JAYWIO010000002">
    <property type="protein sequence ID" value="KAK7283097.1"/>
    <property type="molecule type" value="Genomic_DNA"/>
</dbReference>
<comment type="caution">
    <text evidence="1">The sequence shown here is derived from an EMBL/GenBank/DDBJ whole genome shotgun (WGS) entry which is preliminary data.</text>
</comment>
<dbReference type="PANTHER" id="PTHR35834">
    <property type="entry name" value="ARMADILLO-TYPE FOLD PROTEIN-RELATED"/>
    <property type="match status" value="1"/>
</dbReference>
<name>A0AAN9P0Z6_CROPI</name>
<protein>
    <submittedName>
        <fullName evidence="1">Uncharacterized protein</fullName>
    </submittedName>
</protein>
<dbReference type="Gene3D" id="1.25.10.10">
    <property type="entry name" value="Leucine-rich Repeat Variant"/>
    <property type="match status" value="1"/>
</dbReference>
<dbReference type="InterPro" id="IPR016024">
    <property type="entry name" value="ARM-type_fold"/>
</dbReference>
<accession>A0AAN9P0Z6</accession>
<dbReference type="SUPFAM" id="SSF48371">
    <property type="entry name" value="ARM repeat"/>
    <property type="match status" value="1"/>
</dbReference>
<dbReference type="PANTHER" id="PTHR35834:SF3">
    <property type="entry name" value="ARM REPEAT SUPERFAMILY PROTEIN"/>
    <property type="match status" value="1"/>
</dbReference>
<organism evidence="1 2">
    <name type="scientific">Crotalaria pallida</name>
    <name type="common">Smooth rattlebox</name>
    <name type="synonym">Crotalaria striata</name>
    <dbReference type="NCBI Taxonomy" id="3830"/>
    <lineage>
        <taxon>Eukaryota</taxon>
        <taxon>Viridiplantae</taxon>
        <taxon>Streptophyta</taxon>
        <taxon>Embryophyta</taxon>
        <taxon>Tracheophyta</taxon>
        <taxon>Spermatophyta</taxon>
        <taxon>Magnoliopsida</taxon>
        <taxon>eudicotyledons</taxon>
        <taxon>Gunneridae</taxon>
        <taxon>Pentapetalae</taxon>
        <taxon>rosids</taxon>
        <taxon>fabids</taxon>
        <taxon>Fabales</taxon>
        <taxon>Fabaceae</taxon>
        <taxon>Papilionoideae</taxon>
        <taxon>50 kb inversion clade</taxon>
        <taxon>genistoids sensu lato</taxon>
        <taxon>core genistoids</taxon>
        <taxon>Crotalarieae</taxon>
        <taxon>Crotalaria</taxon>
    </lineage>
</organism>
<sequence length="380" mass="42778">MDEDDKLQEQRVLTLLKALKEASKDLHTNPFTSLCKINTHSNVAIDAFLVLEAKSVAIFQTHPNLRHLSESLSTLKAQIEKLEKFKGFGLRSLLRRQITLHKISHLANSIESQIQRYLDRVTVRDLVITMEHRDDEEEKVKALVEFQERLSQGFDLDFQDLILKARVFNILERTLFELMLSKRVQEEAAIAIAGLVKFNKNVFVGLVLMGPTIKALIAMASSVSIRVLCELVSFIRSPLVDEILCNGEIPRIVGFLCCQDFCVKVAAFACVLELGYIGRKEVIEAMLEEGLIKILMDLQRREGLLSEILEGDDLDLDLDSDSPFVSCVSRFAIQVEVGEGLSPEEKREFKLEILKMVMEASQSDAEAAEVSAEILWGSSP</sequence>
<dbReference type="AlphaFoldDB" id="A0AAN9P0Z6"/>